<dbReference type="EMBL" id="KV419430">
    <property type="protein sequence ID" value="KZS89061.1"/>
    <property type="molecule type" value="Genomic_DNA"/>
</dbReference>
<dbReference type="AlphaFoldDB" id="A0A164PV52"/>
<feature type="region of interest" description="Disordered" evidence="1">
    <location>
        <begin position="1"/>
        <end position="31"/>
    </location>
</feature>
<feature type="compositionally biased region" description="Basic and acidic residues" evidence="1">
    <location>
        <begin position="159"/>
        <end position="169"/>
    </location>
</feature>
<feature type="compositionally biased region" description="Polar residues" evidence="1">
    <location>
        <begin position="13"/>
        <end position="31"/>
    </location>
</feature>
<name>A0A164PV52_9AGAM</name>
<feature type="region of interest" description="Disordered" evidence="1">
    <location>
        <begin position="149"/>
        <end position="219"/>
    </location>
</feature>
<evidence type="ECO:0000313" key="3">
    <source>
        <dbReference type="Proteomes" id="UP000076722"/>
    </source>
</evidence>
<protein>
    <submittedName>
        <fullName evidence="2">Uncharacterized protein</fullName>
    </submittedName>
</protein>
<keyword evidence="3" id="KW-1185">Reference proteome</keyword>
<sequence length="509" mass="56380">MSLGPIEEGSQGGQSATHLSNRTSQPRSDQNITFLGPDHWRPPIEATYVAPNVVELAALMLQLLDNYCEHWGVTRSTVADAFAALDGVKDDTRRLWADFMTRHCPSSSGNVPLAVLTNEMRLPSIQRTGLPQSDALRPEMPHPTATITVNMSGTPPSDLNDHGPERAEPETIDADVEPVQQPVDVTSMAPESGNSDVRSVTLDASEDEQVSEDDEEDQFLDDVSLPRNPSVEIVNNNIPDPVWATIRRTDPNSEGTRVILCNIKVEDLPLTKSGSWPRVLHEPEFHENGPGLITRDARFETLELQLQESVLKARKTLRDVFKLITEPINSDPPCGWAGYIDAAVAGHYVFINWPYGLPPAKNWKDNNPCNQSTKPLAILLAALLHEDPKKRLCLISRRHFPDNAQPALISYVPTYGDMVISDEETITIEGKPVISSVLPDFNGPCGCNLDGCRPPDLGAYERLRPRWTPRIDGSVDRRRKREEPSGNYAARFVGPASKRPKVKTIQVEI</sequence>
<organism evidence="2 3">
    <name type="scientific">Sistotremastrum niveocremeum HHB9708</name>
    <dbReference type="NCBI Taxonomy" id="1314777"/>
    <lineage>
        <taxon>Eukaryota</taxon>
        <taxon>Fungi</taxon>
        <taxon>Dikarya</taxon>
        <taxon>Basidiomycota</taxon>
        <taxon>Agaricomycotina</taxon>
        <taxon>Agaricomycetes</taxon>
        <taxon>Sistotremastrales</taxon>
        <taxon>Sistotremastraceae</taxon>
        <taxon>Sertulicium</taxon>
        <taxon>Sertulicium niveocremeum</taxon>
    </lineage>
</organism>
<evidence type="ECO:0000313" key="2">
    <source>
        <dbReference type="EMBL" id="KZS89061.1"/>
    </source>
</evidence>
<gene>
    <name evidence="2" type="ORF">SISNIDRAFT_489506</name>
</gene>
<evidence type="ECO:0000256" key="1">
    <source>
        <dbReference type="SAM" id="MobiDB-lite"/>
    </source>
</evidence>
<accession>A0A164PV52</accession>
<reference evidence="2 3" key="1">
    <citation type="journal article" date="2016" name="Mol. Biol. Evol.">
        <title>Comparative Genomics of Early-Diverging Mushroom-Forming Fungi Provides Insights into the Origins of Lignocellulose Decay Capabilities.</title>
        <authorList>
            <person name="Nagy L.G."/>
            <person name="Riley R."/>
            <person name="Tritt A."/>
            <person name="Adam C."/>
            <person name="Daum C."/>
            <person name="Floudas D."/>
            <person name="Sun H."/>
            <person name="Yadav J.S."/>
            <person name="Pangilinan J."/>
            <person name="Larsson K.H."/>
            <person name="Matsuura K."/>
            <person name="Barry K."/>
            <person name="Labutti K."/>
            <person name="Kuo R."/>
            <person name="Ohm R.A."/>
            <person name="Bhattacharya S.S."/>
            <person name="Shirouzu T."/>
            <person name="Yoshinaga Y."/>
            <person name="Martin F.M."/>
            <person name="Grigoriev I.V."/>
            <person name="Hibbett D.S."/>
        </authorList>
    </citation>
    <scope>NUCLEOTIDE SEQUENCE [LARGE SCALE GENOMIC DNA]</scope>
    <source>
        <strain evidence="2 3">HHB9708</strain>
    </source>
</reference>
<feature type="compositionally biased region" description="Acidic residues" evidence="1">
    <location>
        <begin position="204"/>
        <end position="219"/>
    </location>
</feature>
<proteinExistence type="predicted"/>
<dbReference type="Proteomes" id="UP000076722">
    <property type="component" value="Unassembled WGS sequence"/>
</dbReference>